<dbReference type="Proteomes" id="UP000887572">
    <property type="component" value="Unplaced"/>
</dbReference>
<proteinExistence type="predicted"/>
<keyword evidence="2" id="KW-1185">Reference proteome</keyword>
<evidence type="ECO:0000313" key="2">
    <source>
        <dbReference type="Proteomes" id="UP000887572"/>
    </source>
</evidence>
<dbReference type="PANTHER" id="PTHR37431">
    <property type="entry name" value="PROTEIN CBG06927"/>
    <property type="match status" value="1"/>
</dbReference>
<dbReference type="WBParaSite" id="Gr19_v10_g3278.t1">
    <property type="protein sequence ID" value="Gr19_v10_g3278.t1"/>
    <property type="gene ID" value="Gr19_v10_g3278"/>
</dbReference>
<reference evidence="3" key="1">
    <citation type="submission" date="2022-11" db="UniProtKB">
        <authorList>
            <consortium name="WormBaseParasite"/>
        </authorList>
    </citation>
    <scope>IDENTIFICATION</scope>
</reference>
<accession>A0A914HPN5</accession>
<name>A0A914HPN5_GLORO</name>
<sequence length="375" mass="42661">MNGFWIIILMAFLATNSLDKTESVKLELKTFDEIFGKGWWDKGEAAEDLKTPAPTNFGQNALHQIDRQNTQIEQIEPNSTDQLGQIEPNSTDQNPPLTESDHYDNANLIENNAGYERKHKTVAKELGLNFTTIYNWKRKLGQTTPNNYPHTHKSDELSKFMEEQQMNRCEPEVEKDIRQCLEPMLAYANAIQLEDELVNPPDKLNMAAFHHYANHRQHFSLQGGAVFRHLCTLYANFKACTESSFKCFSLSMRAVEASYGYMCGSGHAAFERHANCFAEVENREQYVQCKRTASRAMDHATAELGGKSGVDGEQYLDVLCNAMDEYLHCCKPFVLEVCGLDAWQLVAKITRESLRVSLPTCNLEQALQQSEMRPN</sequence>
<dbReference type="AlphaFoldDB" id="A0A914HPN5"/>
<feature type="chain" id="PRO_5036697234" evidence="1">
    <location>
        <begin position="24"/>
        <end position="375"/>
    </location>
</feature>
<dbReference type="PANTHER" id="PTHR37431:SF6">
    <property type="entry name" value="PROTEIN CBG06927"/>
    <property type="match status" value="1"/>
</dbReference>
<organism evidence="2 3">
    <name type="scientific">Globodera rostochiensis</name>
    <name type="common">Golden nematode worm</name>
    <name type="synonym">Heterodera rostochiensis</name>
    <dbReference type="NCBI Taxonomy" id="31243"/>
    <lineage>
        <taxon>Eukaryota</taxon>
        <taxon>Metazoa</taxon>
        <taxon>Ecdysozoa</taxon>
        <taxon>Nematoda</taxon>
        <taxon>Chromadorea</taxon>
        <taxon>Rhabditida</taxon>
        <taxon>Tylenchina</taxon>
        <taxon>Tylenchomorpha</taxon>
        <taxon>Tylenchoidea</taxon>
        <taxon>Heteroderidae</taxon>
        <taxon>Heteroderinae</taxon>
        <taxon>Globodera</taxon>
    </lineage>
</organism>
<protein>
    <submittedName>
        <fullName evidence="3">Uncharacterized protein</fullName>
    </submittedName>
</protein>
<evidence type="ECO:0000313" key="3">
    <source>
        <dbReference type="WBParaSite" id="Gr19_v10_g3278.t1"/>
    </source>
</evidence>
<evidence type="ECO:0000256" key="1">
    <source>
        <dbReference type="SAM" id="SignalP"/>
    </source>
</evidence>
<feature type="signal peptide" evidence="1">
    <location>
        <begin position="1"/>
        <end position="23"/>
    </location>
</feature>
<keyword evidence="1" id="KW-0732">Signal</keyword>